<gene>
    <name evidence="2" type="ORF">PsYK624_162360</name>
</gene>
<keyword evidence="3" id="KW-1185">Reference proteome</keyword>
<protein>
    <submittedName>
        <fullName evidence="2">Uncharacterized protein</fullName>
    </submittedName>
</protein>
<proteinExistence type="predicted"/>
<feature type="coiled-coil region" evidence="1">
    <location>
        <begin position="28"/>
        <end position="136"/>
    </location>
</feature>
<sequence length="222" mass="25140">MLNPGPLRRVYVSFAEPPIAPDDAQKEIMLLRAELQQTRELLQQQVQEAHELKQKLSQTQDKLRDLKVNQDEAAAALAGQLTDAREQLRKAEKREQNAMQRTKAIGEALLEERASGQELRDQAQKLQRKVERLNEGTETVAETLTRQPALSASAGIRRKLVTQKAKVQLTARRKSFASPALSRGRRVGRSDIVAFEPSGFIFDLWVARRANGPEMRILVRRD</sequence>
<reference evidence="2 3" key="1">
    <citation type="submission" date="2021-08" db="EMBL/GenBank/DDBJ databases">
        <title>Draft Genome Sequence of Phanerochaete sordida strain YK-624.</title>
        <authorList>
            <person name="Mori T."/>
            <person name="Dohra H."/>
            <person name="Suzuki T."/>
            <person name="Kawagishi H."/>
            <person name="Hirai H."/>
        </authorList>
    </citation>
    <scope>NUCLEOTIDE SEQUENCE [LARGE SCALE GENOMIC DNA]</scope>
    <source>
        <strain evidence="2 3">YK-624</strain>
    </source>
</reference>
<accession>A0A9P3GV62</accession>
<evidence type="ECO:0000313" key="2">
    <source>
        <dbReference type="EMBL" id="GJE99960.1"/>
    </source>
</evidence>
<dbReference type="EMBL" id="BPQB01000127">
    <property type="protein sequence ID" value="GJE99960.1"/>
    <property type="molecule type" value="Genomic_DNA"/>
</dbReference>
<dbReference type="AlphaFoldDB" id="A0A9P3GV62"/>
<dbReference type="Proteomes" id="UP000703269">
    <property type="component" value="Unassembled WGS sequence"/>
</dbReference>
<evidence type="ECO:0000256" key="1">
    <source>
        <dbReference type="SAM" id="Coils"/>
    </source>
</evidence>
<name>A0A9P3GV62_9APHY</name>
<evidence type="ECO:0000313" key="3">
    <source>
        <dbReference type="Proteomes" id="UP000703269"/>
    </source>
</evidence>
<comment type="caution">
    <text evidence="2">The sequence shown here is derived from an EMBL/GenBank/DDBJ whole genome shotgun (WGS) entry which is preliminary data.</text>
</comment>
<organism evidence="2 3">
    <name type="scientific">Phanerochaete sordida</name>
    <dbReference type="NCBI Taxonomy" id="48140"/>
    <lineage>
        <taxon>Eukaryota</taxon>
        <taxon>Fungi</taxon>
        <taxon>Dikarya</taxon>
        <taxon>Basidiomycota</taxon>
        <taxon>Agaricomycotina</taxon>
        <taxon>Agaricomycetes</taxon>
        <taxon>Polyporales</taxon>
        <taxon>Phanerochaetaceae</taxon>
        <taxon>Phanerochaete</taxon>
    </lineage>
</organism>
<keyword evidence="1" id="KW-0175">Coiled coil</keyword>